<gene>
    <name evidence="1" type="ORF">NM688_g1136</name>
</gene>
<evidence type="ECO:0000313" key="2">
    <source>
        <dbReference type="Proteomes" id="UP001148662"/>
    </source>
</evidence>
<reference evidence="1" key="1">
    <citation type="submission" date="2022-07" db="EMBL/GenBank/DDBJ databases">
        <title>Genome Sequence of Phlebia brevispora.</title>
        <authorList>
            <person name="Buettner E."/>
        </authorList>
    </citation>
    <scope>NUCLEOTIDE SEQUENCE</scope>
    <source>
        <strain evidence="1">MPL23</strain>
    </source>
</reference>
<sequence length="278" mass="30704">MSLPEIGAHCSLESCHVNDFLPIRCRCDLLFCKDHISPEAHSCSLLRAQNTTPISERLKKLQRCAADKCNKPSLEAFVADSENTDGRTPAVCPRCKQAFCAAHREPAAHKCTAPDPAQIPVSRNEAGRALLSKMFPASEAGPSTPPDDKVVPTKRKTPPSNPKKAAQIRQVELMKMRHRAQPGDPKDKDKYVPVDQRLHVKVRVKDDNEEKIFWFRKAIGTGKALDLLASHFKVSTSNVLSLVCPGADDTADDVILQNDKLLSEQVEDGAQLTLTRRN</sequence>
<accession>A0ACC1TCN5</accession>
<keyword evidence="2" id="KW-1185">Reference proteome</keyword>
<proteinExistence type="predicted"/>
<dbReference type="EMBL" id="JANHOG010000113">
    <property type="protein sequence ID" value="KAJ3558058.1"/>
    <property type="molecule type" value="Genomic_DNA"/>
</dbReference>
<evidence type="ECO:0000313" key="1">
    <source>
        <dbReference type="EMBL" id="KAJ3558058.1"/>
    </source>
</evidence>
<name>A0ACC1TCN5_9APHY</name>
<organism evidence="1 2">
    <name type="scientific">Phlebia brevispora</name>
    <dbReference type="NCBI Taxonomy" id="194682"/>
    <lineage>
        <taxon>Eukaryota</taxon>
        <taxon>Fungi</taxon>
        <taxon>Dikarya</taxon>
        <taxon>Basidiomycota</taxon>
        <taxon>Agaricomycotina</taxon>
        <taxon>Agaricomycetes</taxon>
        <taxon>Polyporales</taxon>
        <taxon>Meruliaceae</taxon>
        <taxon>Phlebia</taxon>
    </lineage>
</organism>
<comment type="caution">
    <text evidence="1">The sequence shown here is derived from an EMBL/GenBank/DDBJ whole genome shotgun (WGS) entry which is preliminary data.</text>
</comment>
<dbReference type="Proteomes" id="UP001148662">
    <property type="component" value="Unassembled WGS sequence"/>
</dbReference>
<protein>
    <submittedName>
        <fullName evidence="1">Uncharacterized protein</fullName>
    </submittedName>
</protein>